<name>A0ABQ4X6S5_9ASTR</name>
<organism evidence="5 6">
    <name type="scientific">Tanacetum coccineum</name>
    <dbReference type="NCBI Taxonomy" id="301880"/>
    <lineage>
        <taxon>Eukaryota</taxon>
        <taxon>Viridiplantae</taxon>
        <taxon>Streptophyta</taxon>
        <taxon>Embryophyta</taxon>
        <taxon>Tracheophyta</taxon>
        <taxon>Spermatophyta</taxon>
        <taxon>Magnoliopsida</taxon>
        <taxon>eudicotyledons</taxon>
        <taxon>Gunneridae</taxon>
        <taxon>Pentapetalae</taxon>
        <taxon>asterids</taxon>
        <taxon>campanulids</taxon>
        <taxon>Asterales</taxon>
        <taxon>Asteraceae</taxon>
        <taxon>Asteroideae</taxon>
        <taxon>Anthemideae</taxon>
        <taxon>Anthemidinae</taxon>
        <taxon>Tanacetum</taxon>
    </lineage>
</organism>
<dbReference type="PANTHER" id="PTHR34427:SF5">
    <property type="entry name" value="DUF4283 DOMAIN-CONTAINING PROTEIN"/>
    <property type="match status" value="1"/>
</dbReference>
<evidence type="ECO:0000313" key="5">
    <source>
        <dbReference type="EMBL" id="GJS60944.1"/>
    </source>
</evidence>
<dbReference type="EMBL" id="BQNB010009256">
    <property type="protein sequence ID" value="GJS60944.1"/>
    <property type="molecule type" value="Genomic_DNA"/>
</dbReference>
<keyword evidence="1" id="KW-0694">RNA-binding</keyword>
<feature type="region of interest" description="Disordered" evidence="3">
    <location>
        <begin position="449"/>
        <end position="485"/>
    </location>
</feature>
<feature type="domain" description="RRM" evidence="4">
    <location>
        <begin position="144"/>
        <end position="233"/>
    </location>
</feature>
<dbReference type="InterPro" id="IPR012677">
    <property type="entry name" value="Nucleotide-bd_a/b_plait_sf"/>
</dbReference>
<reference evidence="5" key="2">
    <citation type="submission" date="2022-01" db="EMBL/GenBank/DDBJ databases">
        <authorList>
            <person name="Yamashiro T."/>
            <person name="Shiraishi A."/>
            <person name="Satake H."/>
            <person name="Nakayama K."/>
        </authorList>
    </citation>
    <scope>NUCLEOTIDE SEQUENCE</scope>
</reference>
<accession>A0ABQ4X6S5</accession>
<evidence type="ECO:0000259" key="4">
    <source>
        <dbReference type="PROSITE" id="PS50102"/>
    </source>
</evidence>
<gene>
    <name evidence="5" type="ORF">Tco_0655728</name>
</gene>
<reference evidence="5" key="1">
    <citation type="journal article" date="2022" name="Int. J. Mol. Sci.">
        <title>Draft Genome of Tanacetum Coccineum: Genomic Comparison of Closely Related Tanacetum-Family Plants.</title>
        <authorList>
            <person name="Yamashiro T."/>
            <person name="Shiraishi A."/>
            <person name="Nakayama K."/>
            <person name="Satake H."/>
        </authorList>
    </citation>
    <scope>NUCLEOTIDE SEQUENCE</scope>
</reference>
<sequence length="607" mass="70181">MKRTLDNRGAVFYFFHHQRHVIRMQDCIYDVHFNLVVLRFLKMAVARGQTYSFDTFYSEHAVPCHIQRIASEIRILKQQNDDIKKKMEDERVAAAAQRVVDQLAWHKTLNDRLKTFSKNYPPRANELDPSIFRTKEDDVAKISTSIYVSNFPEVFSAKDLFHACKKYGHVIDSFIPFKKSKDGKRFGFVRFINVFNMERLVSNLCTIWVGRSKLHANVARFHRTPLKINKASKDNVYEPKRKSNVNENGSSKAGKSYTHVLKTHNSFEALDCESAPSIVLDDDCLNSRDLSKTLLGRVKEFASLSNLKVVLKNEGFDEIKLQYMGELWVLLEFPSSKIKELFQENRGVGSWFSVLKQTSTEFVPEGRILWVEIEGVPFKLWSKNTFKKIASKWGEILDTEDQEEDGFYTKRLCIYSKLGNNIYENFKVIFRGKVFVLRAKEIPGWVPEFADEFDDDDESEEGSKGDTANSHGAFNFDDADDVDKVPETELDDPLEQNENPSEDPFGIYSILNKNKDNDANIPVSDHSIKFPPGFTPNGVSMQEDIGRSVNDVTSPRIVEKEHIEHERINITTGYLKKIRAQVFWYLLKRNQWRRNHGSSIHCVLRNL</sequence>
<proteinExistence type="predicted"/>
<dbReference type="SUPFAM" id="SSF54928">
    <property type="entry name" value="RNA-binding domain, RBD"/>
    <property type="match status" value="1"/>
</dbReference>
<evidence type="ECO:0000256" key="3">
    <source>
        <dbReference type="SAM" id="MobiDB-lite"/>
    </source>
</evidence>
<dbReference type="SMART" id="SM00360">
    <property type="entry name" value="RRM"/>
    <property type="match status" value="1"/>
</dbReference>
<dbReference type="Pfam" id="PF00076">
    <property type="entry name" value="RRM_1"/>
    <property type="match status" value="1"/>
</dbReference>
<dbReference type="InterPro" id="IPR000504">
    <property type="entry name" value="RRM_dom"/>
</dbReference>
<dbReference type="CDD" id="cd00590">
    <property type="entry name" value="RRM_SF"/>
    <property type="match status" value="1"/>
</dbReference>
<evidence type="ECO:0000313" key="6">
    <source>
        <dbReference type="Proteomes" id="UP001151760"/>
    </source>
</evidence>
<dbReference type="Proteomes" id="UP001151760">
    <property type="component" value="Unassembled WGS sequence"/>
</dbReference>
<feature type="coiled-coil region" evidence="2">
    <location>
        <begin position="66"/>
        <end position="93"/>
    </location>
</feature>
<keyword evidence="2" id="KW-0175">Coiled coil</keyword>
<comment type="caution">
    <text evidence="5">The sequence shown here is derived from an EMBL/GenBank/DDBJ whole genome shotgun (WGS) entry which is preliminary data.</text>
</comment>
<dbReference type="InterPro" id="IPR035979">
    <property type="entry name" value="RBD_domain_sf"/>
</dbReference>
<dbReference type="PANTHER" id="PTHR34427">
    <property type="entry name" value="DUF4283 DOMAIN PROTEIN"/>
    <property type="match status" value="1"/>
</dbReference>
<feature type="compositionally biased region" description="Acidic residues" evidence="3">
    <location>
        <begin position="449"/>
        <end position="460"/>
    </location>
</feature>
<evidence type="ECO:0000256" key="1">
    <source>
        <dbReference type="PROSITE-ProRule" id="PRU00176"/>
    </source>
</evidence>
<evidence type="ECO:0000256" key="2">
    <source>
        <dbReference type="SAM" id="Coils"/>
    </source>
</evidence>
<dbReference type="PROSITE" id="PS50102">
    <property type="entry name" value="RRM"/>
    <property type="match status" value="1"/>
</dbReference>
<protein>
    <submittedName>
        <fullName evidence="5">Nucleotide-binding alpha-beta plait domain-containing protein</fullName>
    </submittedName>
</protein>
<dbReference type="Gene3D" id="3.30.70.330">
    <property type="match status" value="1"/>
</dbReference>
<keyword evidence="6" id="KW-1185">Reference proteome</keyword>